<evidence type="ECO:0000313" key="1">
    <source>
        <dbReference type="EMBL" id="TFJ93966.1"/>
    </source>
</evidence>
<accession>A0A4Y9ADT2</accession>
<organism evidence="1 2">
    <name type="scientific">Lentibacillus salicampi</name>
    <dbReference type="NCBI Taxonomy" id="175306"/>
    <lineage>
        <taxon>Bacteria</taxon>
        <taxon>Bacillati</taxon>
        <taxon>Bacillota</taxon>
        <taxon>Bacilli</taxon>
        <taxon>Bacillales</taxon>
        <taxon>Bacillaceae</taxon>
        <taxon>Lentibacillus</taxon>
    </lineage>
</organism>
<dbReference type="SUPFAM" id="SSF116965">
    <property type="entry name" value="Hypothetical protein MPN330"/>
    <property type="match status" value="1"/>
</dbReference>
<dbReference type="Gene3D" id="1.25.40.10">
    <property type="entry name" value="Tetratricopeptide repeat domain"/>
    <property type="match status" value="1"/>
</dbReference>
<dbReference type="SUPFAM" id="SSF48452">
    <property type="entry name" value="TPR-like"/>
    <property type="match status" value="1"/>
</dbReference>
<dbReference type="RefSeq" id="WP_135108741.1">
    <property type="nucleotide sequence ID" value="NZ_SRHY01000003.1"/>
</dbReference>
<comment type="caution">
    <text evidence="1">The sequence shown here is derived from an EMBL/GenBank/DDBJ whole genome shotgun (WGS) entry which is preliminary data.</text>
</comment>
<proteinExistence type="predicted"/>
<evidence type="ECO:0000313" key="2">
    <source>
        <dbReference type="Proteomes" id="UP000298484"/>
    </source>
</evidence>
<reference evidence="1 2" key="1">
    <citation type="submission" date="2019-03" db="EMBL/GenBank/DDBJ databases">
        <title>Genome sequence of Lentibacillus salicampi ATCC BAA-719.</title>
        <authorList>
            <person name="Maclea K.S."/>
            <person name="Simoes Junior M."/>
        </authorList>
    </citation>
    <scope>NUCLEOTIDE SEQUENCE [LARGE SCALE GENOMIC DNA]</scope>
    <source>
        <strain evidence="1 2">ATCC BAA-719</strain>
    </source>
</reference>
<dbReference type="Pfam" id="PF14559">
    <property type="entry name" value="TPR_19"/>
    <property type="match status" value="1"/>
</dbReference>
<dbReference type="InterPro" id="IPR011990">
    <property type="entry name" value="TPR-like_helical_dom_sf"/>
</dbReference>
<dbReference type="OrthoDB" id="2961242at2"/>
<name>A0A4Y9ADT2_9BACI</name>
<dbReference type="EMBL" id="SRHY01000003">
    <property type="protein sequence ID" value="TFJ93966.1"/>
    <property type="molecule type" value="Genomic_DNA"/>
</dbReference>
<keyword evidence="2" id="KW-1185">Reference proteome</keyword>
<sequence length="326" mass="39023">MERSWENVILFPKWRTTLEEESLLALKEKRYQEALAKLDQLLGFGVQNQEILIGKLMCLMELNRYQDAQDFCEDLLIHKDENYYQYVHIYLTILFQTSQYQLLMDQVEQELEKKMVPDDMEEQFRQLYNMSRKMRHEIRIEKSPEYIKELLKAVEEQNHVYQYTLVEQILKMDITPTEQLQSLLADDRVHPVTKTAIFIWLQDKNISDEVLVQKLGVKWKIAPNAIPALDSHPTIKQTFVFLNDQEQENPTLFRLMEQLLHHYFYVRYPMVPAEDDARFIAAALTKIGEDYLDIHMEKRENKDEQLIRYMEEIKMCEALYATIIEA</sequence>
<gene>
    <name evidence="1" type="ORF">E4U82_03905</name>
</gene>
<dbReference type="Proteomes" id="UP000298484">
    <property type="component" value="Unassembled WGS sequence"/>
</dbReference>
<dbReference type="AlphaFoldDB" id="A0A4Y9ADT2"/>
<protein>
    <submittedName>
        <fullName evidence="1">Tetratricopeptide repeat protein</fullName>
    </submittedName>
</protein>